<dbReference type="EMBL" id="JAIZAY010000022">
    <property type="protein sequence ID" value="KAJ8020732.1"/>
    <property type="molecule type" value="Genomic_DNA"/>
</dbReference>
<dbReference type="AlphaFoldDB" id="A0A9Q1BDK9"/>
<gene>
    <name evidence="1" type="ORF">HOLleu_40402</name>
</gene>
<comment type="caution">
    <text evidence="1">The sequence shown here is derived from an EMBL/GenBank/DDBJ whole genome shotgun (WGS) entry which is preliminary data.</text>
</comment>
<keyword evidence="2" id="KW-1185">Reference proteome</keyword>
<proteinExistence type="predicted"/>
<organism evidence="1 2">
    <name type="scientific">Holothuria leucospilota</name>
    <name type="common">Black long sea cucumber</name>
    <name type="synonym">Mertensiothuria leucospilota</name>
    <dbReference type="NCBI Taxonomy" id="206669"/>
    <lineage>
        <taxon>Eukaryota</taxon>
        <taxon>Metazoa</taxon>
        <taxon>Echinodermata</taxon>
        <taxon>Eleutherozoa</taxon>
        <taxon>Echinozoa</taxon>
        <taxon>Holothuroidea</taxon>
        <taxon>Aspidochirotacea</taxon>
        <taxon>Aspidochirotida</taxon>
        <taxon>Holothuriidae</taxon>
        <taxon>Holothuria</taxon>
    </lineage>
</organism>
<reference evidence="1" key="1">
    <citation type="submission" date="2021-10" db="EMBL/GenBank/DDBJ databases">
        <title>Tropical sea cucumber genome reveals ecological adaptation and Cuvierian tubules defense mechanism.</title>
        <authorList>
            <person name="Chen T."/>
        </authorList>
    </citation>
    <scope>NUCLEOTIDE SEQUENCE</scope>
    <source>
        <strain evidence="1">Nanhai2018</strain>
        <tissue evidence="1">Muscle</tissue>
    </source>
</reference>
<sequence>MVNLPVEEWHIPTERDIEVWKHLKDVKLPKLSDIHSIDLLIGNNVPAAYAPIEVKTGPLGSPYATRTPLGWVVWGVKRDGAGIISSNFIEADNNLEDLFKQSLNYDFPERSVDDRREWSWKDRQYMEIMDSSCKKVDGHYQVNLPLRDQDLKLPNNKHMAVKRLTNLH</sequence>
<dbReference type="PANTHER" id="PTHR47331:SF1">
    <property type="entry name" value="GAG-LIKE PROTEIN"/>
    <property type="match status" value="1"/>
</dbReference>
<name>A0A9Q1BDK9_HOLLE</name>
<evidence type="ECO:0000313" key="2">
    <source>
        <dbReference type="Proteomes" id="UP001152320"/>
    </source>
</evidence>
<dbReference type="PANTHER" id="PTHR47331">
    <property type="entry name" value="PHD-TYPE DOMAIN-CONTAINING PROTEIN"/>
    <property type="match status" value="1"/>
</dbReference>
<accession>A0A9Q1BDK9</accession>
<protein>
    <submittedName>
        <fullName evidence="1">Uncharacterized protein</fullName>
    </submittedName>
</protein>
<dbReference type="OrthoDB" id="10059837at2759"/>
<dbReference type="Proteomes" id="UP001152320">
    <property type="component" value="Chromosome 22"/>
</dbReference>
<evidence type="ECO:0000313" key="1">
    <source>
        <dbReference type="EMBL" id="KAJ8020732.1"/>
    </source>
</evidence>